<evidence type="ECO:0000259" key="3">
    <source>
        <dbReference type="Pfam" id="PF25540"/>
    </source>
</evidence>
<feature type="compositionally biased region" description="Polar residues" evidence="2">
    <location>
        <begin position="246"/>
        <end position="257"/>
    </location>
</feature>
<gene>
    <name evidence="4" type="ORF">ColLi_10924</name>
</gene>
<organism evidence="4 5">
    <name type="scientific">Colletotrichum liriopes</name>
    <dbReference type="NCBI Taxonomy" id="708192"/>
    <lineage>
        <taxon>Eukaryota</taxon>
        <taxon>Fungi</taxon>
        <taxon>Dikarya</taxon>
        <taxon>Ascomycota</taxon>
        <taxon>Pezizomycotina</taxon>
        <taxon>Sordariomycetes</taxon>
        <taxon>Hypocreomycetidae</taxon>
        <taxon>Glomerellales</taxon>
        <taxon>Glomerellaceae</taxon>
        <taxon>Colletotrichum</taxon>
        <taxon>Colletotrichum spaethianum species complex</taxon>
    </lineage>
</organism>
<dbReference type="PANTHER" id="PTHR37543">
    <property type="entry name" value="CCCH ZINC FINGER DNA BINDING PROTEIN (AFU_ORTHOLOGUE AFUA_5G12760)"/>
    <property type="match status" value="1"/>
</dbReference>
<protein>
    <recommendedName>
        <fullName evidence="3">DUF7923 domain-containing protein</fullName>
    </recommendedName>
</protein>
<dbReference type="AlphaFoldDB" id="A0AA37GXB0"/>
<dbReference type="EMBL" id="BPPX01000030">
    <property type="protein sequence ID" value="GJC88086.1"/>
    <property type="molecule type" value="Genomic_DNA"/>
</dbReference>
<evidence type="ECO:0000313" key="4">
    <source>
        <dbReference type="EMBL" id="GJC88086.1"/>
    </source>
</evidence>
<reference evidence="4 5" key="1">
    <citation type="submission" date="2021-07" db="EMBL/GenBank/DDBJ databases">
        <title>Genome data of Colletotrichum spaethianum.</title>
        <authorList>
            <person name="Utami Y.D."/>
            <person name="Hiruma K."/>
        </authorList>
    </citation>
    <scope>NUCLEOTIDE SEQUENCE [LARGE SCALE GENOMIC DNA]</scope>
    <source>
        <strain evidence="4 5">MAFF 242679</strain>
    </source>
</reference>
<sequence length="265" mass="29179">MTSPVTCLTHSQFPPSPFGAVASYEDLLQDYRRLRRENDALHVSIENYKQTSRGPNQKPFVAVLVDGDGYIFDESLYKNGADGGSRAAQSLIEAIKASLERKGLEGCDIVLRIYANVAGLSKTLYKVGLAGAEKRSIGPFIAGFNRTYGLADFIDAGEVKENADFKLRACLQLYAANAQCKHVYFAACHDSGYVSELKLYTGNHSRFTLVNIPSIAFHKEFDKLGMNVEKIDGRSPSAEQHKTSKLQHGSTQSSSRRSYCGLDSF</sequence>
<dbReference type="PANTHER" id="PTHR37543:SF1">
    <property type="entry name" value="CCCH ZINC FINGER DNA BINDING PROTEIN (AFU_ORTHOLOGUE AFUA_5G12760)"/>
    <property type="match status" value="1"/>
</dbReference>
<evidence type="ECO:0000313" key="5">
    <source>
        <dbReference type="Proteomes" id="UP001055172"/>
    </source>
</evidence>
<evidence type="ECO:0000256" key="2">
    <source>
        <dbReference type="SAM" id="MobiDB-lite"/>
    </source>
</evidence>
<dbReference type="Proteomes" id="UP001055172">
    <property type="component" value="Unassembled WGS sequence"/>
</dbReference>
<keyword evidence="1" id="KW-0175">Coiled coil</keyword>
<feature type="region of interest" description="Disordered" evidence="2">
    <location>
        <begin position="233"/>
        <end position="265"/>
    </location>
</feature>
<comment type="caution">
    <text evidence="4">The sequence shown here is derived from an EMBL/GenBank/DDBJ whole genome shotgun (WGS) entry which is preliminary data.</text>
</comment>
<proteinExistence type="predicted"/>
<dbReference type="InterPro" id="IPR057683">
    <property type="entry name" value="DUF7923"/>
</dbReference>
<feature type="domain" description="DUF7923" evidence="3">
    <location>
        <begin position="56"/>
        <end position="232"/>
    </location>
</feature>
<dbReference type="Pfam" id="PF25540">
    <property type="entry name" value="DUF7923"/>
    <property type="match status" value="1"/>
</dbReference>
<name>A0AA37GXB0_9PEZI</name>
<evidence type="ECO:0000256" key="1">
    <source>
        <dbReference type="SAM" id="Coils"/>
    </source>
</evidence>
<feature type="coiled-coil region" evidence="1">
    <location>
        <begin position="24"/>
        <end position="51"/>
    </location>
</feature>
<keyword evidence="5" id="KW-1185">Reference proteome</keyword>
<accession>A0AA37GXB0</accession>